<dbReference type="Proteomes" id="UP000290588">
    <property type="component" value="Unassembled WGS sequence"/>
</dbReference>
<proteinExistence type="predicted"/>
<sequence>MLRIKKLNIEIETADKKFGREIEFSIEGLNIIKGDNHSGKSTIASAIFYALGMEELLGGKNTVAIDSILKNQVPYNKGIDLDIKTSSVTLEVLNLSGKSILLKRFVKHYDIEPRIIQVTDGENIEPYFLHDPNSAQHKKGFFTYFESFLGLNLPIVPKNDGGECKLYLQTIFTSCFIEQITGWTDFFATIPYFGIKDAKKRNVEYILNLSTFEYEKAKNKYEDKKKEISLNWDKKVNIIKDKVNLISGVFDRFPDEVRGLESLAQSKYTIYFKVNEESVTLENYKKLLEEEKKKIESNIDTPKSDIEAKIIKLNTKLKKSLDSLLNFEGVIKVKKNELDSLKKEKNKLSNEMDELTDLLKIRNYTKGADNTIKAFEGICPTCENPISPTLYKHIQVMGLQENKDYLKSQDEILKTYISVLEKEIDNEEKYYNQLKEEYEVDKEIISYLEKDFVSDKNLPSLATMKELVNIENKITRLNSINKELIELYIELKEIAEKWDANEKTKEPYEMSLEDNKKLKMLEDNFKLLLKEFIYGSKREDQIWIAKKDPSKYFPMVKIGDDAPQPIKYNSSASDFVRSLWAYLISLYEVSSVKNGNHLGLFLFDEPAQHAMTESSQTALFKKLSKLNCQSLVFASFEDVADNQRDKFDEILKGFKEDIKIIEIGKRAIVEIKDIKEGK</sequence>
<evidence type="ECO:0000313" key="2">
    <source>
        <dbReference type="EMBL" id="AXX95714.1"/>
    </source>
</evidence>
<organism evidence="3 5">
    <name type="scientific">Arcobacter ellisii</name>
    <dbReference type="NCBI Taxonomy" id="913109"/>
    <lineage>
        <taxon>Bacteria</taxon>
        <taxon>Pseudomonadati</taxon>
        <taxon>Campylobacterota</taxon>
        <taxon>Epsilonproteobacteria</taxon>
        <taxon>Campylobacterales</taxon>
        <taxon>Arcobacteraceae</taxon>
        <taxon>Arcobacter</taxon>
    </lineage>
</organism>
<dbReference type="OrthoDB" id="8107482at2"/>
<dbReference type="RefSeq" id="WP_118917884.1">
    <property type="nucleotide sequence ID" value="NZ_CP032097.1"/>
</dbReference>
<evidence type="ECO:0000313" key="5">
    <source>
        <dbReference type="Proteomes" id="UP000290588"/>
    </source>
</evidence>
<dbReference type="GO" id="GO:0000731">
    <property type="term" value="P:DNA synthesis involved in DNA repair"/>
    <property type="evidence" value="ECO:0007669"/>
    <property type="project" value="TreeGrafter"/>
</dbReference>
<dbReference type="PANTHER" id="PTHR32182:SF22">
    <property type="entry name" value="ATP-DEPENDENT ENDONUCLEASE, OLD FAMILY-RELATED"/>
    <property type="match status" value="1"/>
</dbReference>
<dbReference type="Gene3D" id="3.40.50.300">
    <property type="entry name" value="P-loop containing nucleotide triphosphate hydrolases"/>
    <property type="match status" value="1"/>
</dbReference>
<dbReference type="EMBL" id="CP032097">
    <property type="protein sequence ID" value="AXX95714.1"/>
    <property type="molecule type" value="Genomic_DNA"/>
</dbReference>
<reference evidence="2 4" key="2">
    <citation type="submission" date="2018-08" db="EMBL/GenBank/DDBJ databases">
        <title>Complete genome of the Arcobacter ellisii type strain LMG 26155.</title>
        <authorList>
            <person name="Miller W.G."/>
            <person name="Yee E."/>
            <person name="Bono J.L."/>
        </authorList>
    </citation>
    <scope>NUCLEOTIDE SEQUENCE [LARGE SCALE GENOMIC DNA]</scope>
    <source>
        <strain evidence="2 4">LMG 26155</strain>
    </source>
</reference>
<dbReference type="GO" id="GO:0006302">
    <property type="term" value="P:double-strand break repair"/>
    <property type="evidence" value="ECO:0007669"/>
    <property type="project" value="TreeGrafter"/>
</dbReference>
<keyword evidence="4" id="KW-1185">Reference proteome</keyword>
<dbReference type="PANTHER" id="PTHR32182">
    <property type="entry name" value="DNA REPLICATION AND REPAIR PROTEIN RECF"/>
    <property type="match status" value="1"/>
</dbReference>
<evidence type="ECO:0000313" key="3">
    <source>
        <dbReference type="EMBL" id="RXI31411.1"/>
    </source>
</evidence>
<protein>
    <recommendedName>
        <fullName evidence="6">Rad50/SbcC-type AAA domain-containing protein</fullName>
    </recommendedName>
</protein>
<dbReference type="KEGG" id="aell:AELL_2072"/>
<accession>A0A347UA36</accession>
<evidence type="ECO:0000313" key="4">
    <source>
        <dbReference type="Proteomes" id="UP000262582"/>
    </source>
</evidence>
<dbReference type="EMBL" id="NXIG01000004">
    <property type="protein sequence ID" value="RXI31411.1"/>
    <property type="molecule type" value="Genomic_DNA"/>
</dbReference>
<dbReference type="Gene3D" id="1.10.287.510">
    <property type="entry name" value="Helix hairpin bin"/>
    <property type="match status" value="1"/>
</dbReference>
<dbReference type="AlphaFoldDB" id="A0A347UA36"/>
<feature type="coiled-coil region" evidence="1">
    <location>
        <begin position="274"/>
        <end position="361"/>
    </location>
</feature>
<evidence type="ECO:0008006" key="6">
    <source>
        <dbReference type="Google" id="ProtNLM"/>
    </source>
</evidence>
<dbReference type="Proteomes" id="UP000262582">
    <property type="component" value="Chromosome"/>
</dbReference>
<reference evidence="3 5" key="1">
    <citation type="submission" date="2017-09" db="EMBL/GenBank/DDBJ databases">
        <title>Genomics of the genus Arcobacter.</title>
        <authorList>
            <person name="Perez-Cataluna A."/>
            <person name="Figueras M.J."/>
            <person name="Salas-Masso N."/>
        </authorList>
    </citation>
    <scope>NUCLEOTIDE SEQUENCE [LARGE SCALE GENOMIC DNA]</scope>
    <source>
        <strain evidence="3 5">CECT 7837</strain>
    </source>
</reference>
<name>A0A347UA36_9BACT</name>
<feature type="coiled-coil region" evidence="1">
    <location>
        <begin position="467"/>
        <end position="497"/>
    </location>
</feature>
<keyword evidence="1" id="KW-0175">Coiled coil</keyword>
<dbReference type="InterPro" id="IPR027417">
    <property type="entry name" value="P-loop_NTPase"/>
</dbReference>
<dbReference type="SUPFAM" id="SSF52540">
    <property type="entry name" value="P-loop containing nucleoside triphosphate hydrolases"/>
    <property type="match status" value="1"/>
</dbReference>
<gene>
    <name evidence="2" type="ORF">AELL_2072</name>
    <name evidence="3" type="ORF">CP962_04675</name>
</gene>
<evidence type="ECO:0000256" key="1">
    <source>
        <dbReference type="SAM" id="Coils"/>
    </source>
</evidence>